<gene>
    <name evidence="3" type="ORF">Cci01nite_28420</name>
</gene>
<keyword evidence="4" id="KW-1185">Reference proteome</keyword>
<dbReference type="RefSeq" id="WP_120315261.1">
    <property type="nucleotide sequence ID" value="NZ_BONH01000009.1"/>
</dbReference>
<protein>
    <submittedName>
        <fullName evidence="3">Uncharacterized protein</fullName>
    </submittedName>
</protein>
<evidence type="ECO:0000256" key="1">
    <source>
        <dbReference type="SAM" id="MobiDB-lite"/>
    </source>
</evidence>
<accession>A0A8J3KF11</accession>
<comment type="caution">
    <text evidence="3">The sequence shown here is derived from an EMBL/GenBank/DDBJ whole genome shotgun (WGS) entry which is preliminary data.</text>
</comment>
<name>A0A8J3KF11_9ACTN</name>
<keyword evidence="2" id="KW-1133">Transmembrane helix</keyword>
<dbReference type="EMBL" id="BONH01000009">
    <property type="protein sequence ID" value="GIF97748.1"/>
    <property type="molecule type" value="Genomic_DNA"/>
</dbReference>
<sequence>MSDDEVTVAATPSSGRVRPTVLLVVALILVAAWGVWRLGAPDLVQNGAKGDGYGWDPPSITFTLHNDGFTDVTVIEVGRSGPGFELRRVGGVPVLLLPGESVRVTLVYQVTDCARVPTGGWPVPVRAVTWRGESTVYLDQPRQQRRDDLPEPHGPDVEWQEGLAAKNCALTGRS</sequence>
<feature type="compositionally biased region" description="Basic and acidic residues" evidence="1">
    <location>
        <begin position="142"/>
        <end position="156"/>
    </location>
</feature>
<reference evidence="3 4" key="1">
    <citation type="submission" date="2021-01" db="EMBL/GenBank/DDBJ databases">
        <title>Whole genome shotgun sequence of Catellatospora citrea NBRC 14495.</title>
        <authorList>
            <person name="Komaki H."/>
            <person name="Tamura T."/>
        </authorList>
    </citation>
    <scope>NUCLEOTIDE SEQUENCE [LARGE SCALE GENOMIC DNA]</scope>
    <source>
        <strain evidence="3 4">NBRC 14495</strain>
    </source>
</reference>
<feature type="transmembrane region" description="Helical" evidence="2">
    <location>
        <begin position="20"/>
        <end position="39"/>
    </location>
</feature>
<evidence type="ECO:0000313" key="3">
    <source>
        <dbReference type="EMBL" id="GIF97748.1"/>
    </source>
</evidence>
<proteinExistence type="predicted"/>
<organism evidence="3 4">
    <name type="scientific">Catellatospora citrea</name>
    <dbReference type="NCBI Taxonomy" id="53366"/>
    <lineage>
        <taxon>Bacteria</taxon>
        <taxon>Bacillati</taxon>
        <taxon>Actinomycetota</taxon>
        <taxon>Actinomycetes</taxon>
        <taxon>Micromonosporales</taxon>
        <taxon>Micromonosporaceae</taxon>
        <taxon>Catellatospora</taxon>
    </lineage>
</organism>
<keyword evidence="2" id="KW-0812">Transmembrane</keyword>
<evidence type="ECO:0000256" key="2">
    <source>
        <dbReference type="SAM" id="Phobius"/>
    </source>
</evidence>
<keyword evidence="2" id="KW-0472">Membrane</keyword>
<feature type="region of interest" description="Disordered" evidence="1">
    <location>
        <begin position="140"/>
        <end position="160"/>
    </location>
</feature>
<dbReference type="Proteomes" id="UP000659904">
    <property type="component" value="Unassembled WGS sequence"/>
</dbReference>
<evidence type="ECO:0000313" key="4">
    <source>
        <dbReference type="Proteomes" id="UP000659904"/>
    </source>
</evidence>
<dbReference type="AlphaFoldDB" id="A0A8J3KF11"/>